<evidence type="ECO:0000313" key="1">
    <source>
        <dbReference type="EMBL" id="JAD78343.1"/>
    </source>
</evidence>
<dbReference type="AlphaFoldDB" id="A0A0A9CV81"/>
<proteinExistence type="predicted"/>
<protein>
    <submittedName>
        <fullName evidence="1">Uncharacterized protein</fullName>
    </submittedName>
</protein>
<dbReference type="EMBL" id="GBRH01219552">
    <property type="protein sequence ID" value="JAD78343.1"/>
    <property type="molecule type" value="Transcribed_RNA"/>
</dbReference>
<name>A0A0A9CV81_ARUDO</name>
<sequence length="35" mass="4390">MRLPPPDEEEKKKWNFYKENTEEIPSVLLIPEFRW</sequence>
<accession>A0A0A9CV81</accession>
<reference evidence="1" key="1">
    <citation type="submission" date="2014-09" db="EMBL/GenBank/DDBJ databases">
        <authorList>
            <person name="Magalhaes I.L.F."/>
            <person name="Oliveira U."/>
            <person name="Santos F.R."/>
            <person name="Vidigal T.H.D.A."/>
            <person name="Brescovit A.D."/>
            <person name="Santos A.J."/>
        </authorList>
    </citation>
    <scope>NUCLEOTIDE SEQUENCE</scope>
    <source>
        <tissue evidence="1">Shoot tissue taken approximately 20 cm above the soil surface</tissue>
    </source>
</reference>
<organism evidence="1">
    <name type="scientific">Arundo donax</name>
    <name type="common">Giant reed</name>
    <name type="synonym">Donax arundinaceus</name>
    <dbReference type="NCBI Taxonomy" id="35708"/>
    <lineage>
        <taxon>Eukaryota</taxon>
        <taxon>Viridiplantae</taxon>
        <taxon>Streptophyta</taxon>
        <taxon>Embryophyta</taxon>
        <taxon>Tracheophyta</taxon>
        <taxon>Spermatophyta</taxon>
        <taxon>Magnoliopsida</taxon>
        <taxon>Liliopsida</taxon>
        <taxon>Poales</taxon>
        <taxon>Poaceae</taxon>
        <taxon>PACMAD clade</taxon>
        <taxon>Arundinoideae</taxon>
        <taxon>Arundineae</taxon>
        <taxon>Arundo</taxon>
    </lineage>
</organism>
<reference evidence="1" key="2">
    <citation type="journal article" date="2015" name="Data Brief">
        <title>Shoot transcriptome of the giant reed, Arundo donax.</title>
        <authorList>
            <person name="Barrero R.A."/>
            <person name="Guerrero F.D."/>
            <person name="Moolhuijzen P."/>
            <person name="Goolsby J.A."/>
            <person name="Tidwell J."/>
            <person name="Bellgard S.E."/>
            <person name="Bellgard M.I."/>
        </authorList>
    </citation>
    <scope>NUCLEOTIDE SEQUENCE</scope>
    <source>
        <tissue evidence="1">Shoot tissue taken approximately 20 cm above the soil surface</tissue>
    </source>
</reference>